<organism evidence="2 3">
    <name type="scientific">Sphingomonas abaci</name>
    <dbReference type="NCBI Taxonomy" id="237611"/>
    <lineage>
        <taxon>Bacteria</taxon>
        <taxon>Pseudomonadati</taxon>
        <taxon>Pseudomonadota</taxon>
        <taxon>Alphaproteobacteria</taxon>
        <taxon>Sphingomonadales</taxon>
        <taxon>Sphingomonadaceae</taxon>
        <taxon>Sphingomonas</taxon>
    </lineage>
</organism>
<gene>
    <name evidence="2" type="ORF">GGQ96_004250</name>
</gene>
<feature type="domain" description="DUF5615" evidence="1">
    <location>
        <begin position="1"/>
        <end position="64"/>
    </location>
</feature>
<accession>A0A7W7AMZ9</accession>
<reference evidence="2 3" key="1">
    <citation type="submission" date="2020-08" db="EMBL/GenBank/DDBJ databases">
        <title>Genomic Encyclopedia of Type Strains, Phase IV (KMG-IV): sequencing the most valuable type-strain genomes for metagenomic binning, comparative biology and taxonomic classification.</title>
        <authorList>
            <person name="Goeker M."/>
        </authorList>
    </citation>
    <scope>NUCLEOTIDE SEQUENCE [LARGE SCALE GENOMIC DNA]</scope>
    <source>
        <strain evidence="2 3">DSM 15867</strain>
    </source>
</reference>
<name>A0A7W7AMZ9_9SPHN</name>
<keyword evidence="3" id="KW-1185">Reference proteome</keyword>
<sequence>MKLFIDECLSSELVHRAITRGHEETTSVAYRGLAGTQDWNLVPIVVAGDYTLVTRNSVDFRGAADRPGEKGLYRNLELHPGLICLNGPKGMDLDMQIELFDVALDEIERLADDLVNQCLEITLTGEGDQESIEITLYELPAI</sequence>
<dbReference type="AlphaFoldDB" id="A0A7W7AMZ9"/>
<dbReference type="Proteomes" id="UP000574769">
    <property type="component" value="Unassembled WGS sequence"/>
</dbReference>
<proteinExistence type="predicted"/>
<evidence type="ECO:0000313" key="2">
    <source>
        <dbReference type="EMBL" id="MBB4620078.1"/>
    </source>
</evidence>
<protein>
    <recommendedName>
        <fullName evidence="1">DUF5615 domain-containing protein</fullName>
    </recommendedName>
</protein>
<dbReference type="RefSeq" id="WP_184117163.1">
    <property type="nucleotide sequence ID" value="NZ_JACHNY010000027.1"/>
</dbReference>
<dbReference type="Pfam" id="PF18480">
    <property type="entry name" value="DUF5615"/>
    <property type="match status" value="1"/>
</dbReference>
<dbReference type="InterPro" id="IPR041049">
    <property type="entry name" value="DUF5615"/>
</dbReference>
<comment type="caution">
    <text evidence="2">The sequence shown here is derived from an EMBL/GenBank/DDBJ whole genome shotgun (WGS) entry which is preliminary data.</text>
</comment>
<evidence type="ECO:0000313" key="3">
    <source>
        <dbReference type="Proteomes" id="UP000574769"/>
    </source>
</evidence>
<dbReference type="EMBL" id="JACHNY010000027">
    <property type="protein sequence ID" value="MBB4620078.1"/>
    <property type="molecule type" value="Genomic_DNA"/>
</dbReference>
<evidence type="ECO:0000259" key="1">
    <source>
        <dbReference type="Pfam" id="PF18480"/>
    </source>
</evidence>